<evidence type="ECO:0000256" key="9">
    <source>
        <dbReference type="SAM" id="Phobius"/>
    </source>
</evidence>
<evidence type="ECO:0000256" key="4">
    <source>
        <dbReference type="ARBA" id="ARBA00022519"/>
    </source>
</evidence>
<evidence type="ECO:0000256" key="1">
    <source>
        <dbReference type="ARBA" id="ARBA00004429"/>
    </source>
</evidence>
<proteinExistence type="inferred from homology"/>
<keyword evidence="6 9" id="KW-1133">Transmembrane helix</keyword>
<keyword evidence="4" id="KW-0997">Cell inner membrane</keyword>
<feature type="transmembrane region" description="Helical" evidence="9">
    <location>
        <begin position="102"/>
        <end position="121"/>
    </location>
</feature>
<evidence type="ECO:0000313" key="10">
    <source>
        <dbReference type="EMBL" id="VTU08320.1"/>
    </source>
</evidence>
<evidence type="ECO:0000313" key="11">
    <source>
        <dbReference type="Proteomes" id="UP000308167"/>
    </source>
</evidence>
<comment type="caution">
    <text evidence="10">The sequence shown here is derived from an EMBL/GenBank/DDBJ whole genome shotgun (WGS) entry which is preliminary data.</text>
</comment>
<dbReference type="RefSeq" id="WP_135710199.1">
    <property type="nucleotide sequence ID" value="NZ_CABFKI010000008.1"/>
</dbReference>
<name>A0ABY6TKX3_9PAST</name>
<feature type="transmembrane region" description="Helical" evidence="9">
    <location>
        <begin position="37"/>
        <end position="56"/>
    </location>
</feature>
<feature type="transmembrane region" description="Helical" evidence="9">
    <location>
        <begin position="225"/>
        <end position="244"/>
    </location>
</feature>
<organism evidence="10 11">
    <name type="scientific">Actinobacillus porcinus</name>
    <dbReference type="NCBI Taxonomy" id="51048"/>
    <lineage>
        <taxon>Bacteria</taxon>
        <taxon>Pseudomonadati</taxon>
        <taxon>Pseudomonadota</taxon>
        <taxon>Gammaproteobacteria</taxon>
        <taxon>Pasteurellales</taxon>
        <taxon>Pasteurellaceae</taxon>
        <taxon>Actinobacillus</taxon>
    </lineage>
</organism>
<dbReference type="InterPro" id="IPR007272">
    <property type="entry name" value="Sulf_transp_TsuA/YedE"/>
</dbReference>
<dbReference type="PANTHER" id="PTHR30574">
    <property type="entry name" value="INNER MEMBRANE PROTEIN YEDE"/>
    <property type="match status" value="1"/>
</dbReference>
<feature type="transmembrane region" description="Helical" evidence="9">
    <location>
        <begin position="264"/>
        <end position="288"/>
    </location>
</feature>
<evidence type="ECO:0000256" key="8">
    <source>
        <dbReference type="ARBA" id="ARBA00035655"/>
    </source>
</evidence>
<evidence type="ECO:0000256" key="5">
    <source>
        <dbReference type="ARBA" id="ARBA00022692"/>
    </source>
</evidence>
<reference evidence="10 11" key="1">
    <citation type="submission" date="2019-05" db="EMBL/GenBank/DDBJ databases">
        <authorList>
            <consortium name="Pathogen Informatics"/>
        </authorList>
    </citation>
    <scope>NUCLEOTIDE SEQUENCE [LARGE SCALE GENOMIC DNA]</scope>
    <source>
        <strain evidence="10 11">NM319</strain>
    </source>
</reference>
<dbReference type="GeneID" id="86155776"/>
<dbReference type="Proteomes" id="UP000308167">
    <property type="component" value="Unassembled WGS sequence"/>
</dbReference>
<feature type="transmembrane region" description="Helical" evidence="9">
    <location>
        <begin position="6"/>
        <end position="25"/>
    </location>
</feature>
<comment type="subcellular location">
    <subcellularLocation>
        <location evidence="1">Cell inner membrane</location>
        <topology evidence="1">Multi-pass membrane protein</topology>
    </subcellularLocation>
</comment>
<feature type="transmembrane region" description="Helical" evidence="9">
    <location>
        <begin position="141"/>
        <end position="164"/>
    </location>
</feature>
<protein>
    <submittedName>
        <fullName evidence="10">Inner membrane protein</fullName>
    </submittedName>
</protein>
<evidence type="ECO:0000256" key="2">
    <source>
        <dbReference type="ARBA" id="ARBA00022448"/>
    </source>
</evidence>
<feature type="transmembrane region" description="Helical" evidence="9">
    <location>
        <begin position="176"/>
        <end position="195"/>
    </location>
</feature>
<feature type="transmembrane region" description="Helical" evidence="9">
    <location>
        <begin position="68"/>
        <end position="90"/>
    </location>
</feature>
<evidence type="ECO:0000256" key="3">
    <source>
        <dbReference type="ARBA" id="ARBA00022475"/>
    </source>
</evidence>
<comment type="similarity">
    <text evidence="8">Belongs to the TsuA/YedE (TC 9.B.102) family.</text>
</comment>
<dbReference type="Pfam" id="PF04143">
    <property type="entry name" value="Sulf_transp"/>
    <property type="match status" value="1"/>
</dbReference>
<keyword evidence="5 9" id="KW-0812">Transmembrane</keyword>
<keyword evidence="2" id="KW-0813">Transport</keyword>
<dbReference type="EMBL" id="CABFKI010000008">
    <property type="protein sequence ID" value="VTU08320.1"/>
    <property type="molecule type" value="Genomic_DNA"/>
</dbReference>
<dbReference type="PANTHER" id="PTHR30574:SF1">
    <property type="entry name" value="SULPHUR TRANSPORT DOMAIN-CONTAINING PROTEIN"/>
    <property type="match status" value="1"/>
</dbReference>
<keyword evidence="11" id="KW-1185">Reference proteome</keyword>
<gene>
    <name evidence="10" type="primary">yeeE_1</name>
    <name evidence="10" type="ORF">SAMEA1410922_01378</name>
</gene>
<accession>A0ABY6TKX3</accession>
<evidence type="ECO:0000256" key="7">
    <source>
        <dbReference type="ARBA" id="ARBA00023136"/>
    </source>
</evidence>
<keyword evidence="3" id="KW-1003">Cell membrane</keyword>
<sequence length="317" mass="34053">MYSGLLIGMLFGILLQRGQFCFVSGFRQIYQQKSLRFLTALFIAISIQSIGFFALAELGLITIPTSQLPVLATLLGGLIFGVGMVLANCCGSGAWFRSGEGALGSFIALITFSITMASTQTGSLKNMINGLTANPTEIDNIYLTFGISPWVFVAFLVLITLILIKKTIHSDNASSFTPFITGAFIGLLGIVAWYFSAQTGRHYGFGIAVPSANVVQYLVTGQQRYLNWGSLFVLGIIVGSFLSAKLAGNFTLRVPEPQDFLRRIVGGVLMGIGAALAGGCTVTNALVATAYFSWQGWLATLMIFIGSWIANLVFKRS</sequence>
<keyword evidence="7 9" id="KW-0472">Membrane</keyword>
<evidence type="ECO:0000256" key="6">
    <source>
        <dbReference type="ARBA" id="ARBA00022989"/>
    </source>
</evidence>
<feature type="transmembrane region" description="Helical" evidence="9">
    <location>
        <begin position="294"/>
        <end position="314"/>
    </location>
</feature>